<name>A0ABV2LY54_9FIRM</name>
<dbReference type="RefSeq" id="WP_257463881.1">
    <property type="nucleotide sequence ID" value="NZ_JANJZT010000002.1"/>
</dbReference>
<protein>
    <recommendedName>
        <fullName evidence="3">Extracellular solute-binding protein</fullName>
    </recommendedName>
</protein>
<reference evidence="1 2" key="1">
    <citation type="submission" date="2024-06" db="EMBL/GenBank/DDBJ databases">
        <title>Genomic Encyclopedia of Type Strains, Phase IV (KMG-IV): sequencing the most valuable type-strain genomes for metagenomic binning, comparative biology and taxonomic classification.</title>
        <authorList>
            <person name="Goeker M."/>
        </authorList>
    </citation>
    <scope>NUCLEOTIDE SEQUENCE [LARGE SCALE GENOMIC DNA]</scope>
    <source>
        <strain evidence="1 2">DSM 29492</strain>
    </source>
</reference>
<dbReference type="SUPFAM" id="SSF50969">
    <property type="entry name" value="YVTN repeat-like/Quinoprotein amine dehydrogenase"/>
    <property type="match status" value="1"/>
</dbReference>
<dbReference type="Proteomes" id="UP001549106">
    <property type="component" value="Unassembled WGS sequence"/>
</dbReference>
<gene>
    <name evidence="1" type="ORF">ABID24_000353</name>
</gene>
<proteinExistence type="predicted"/>
<dbReference type="InterPro" id="IPR006059">
    <property type="entry name" value="SBP"/>
</dbReference>
<dbReference type="Pfam" id="PF13416">
    <property type="entry name" value="SBP_bac_8"/>
    <property type="match status" value="1"/>
</dbReference>
<evidence type="ECO:0000313" key="2">
    <source>
        <dbReference type="Proteomes" id="UP001549106"/>
    </source>
</evidence>
<organism evidence="1 2">
    <name type="scientific">Blautia caecimuris</name>
    <dbReference type="NCBI Taxonomy" id="1796615"/>
    <lineage>
        <taxon>Bacteria</taxon>
        <taxon>Bacillati</taxon>
        <taxon>Bacillota</taxon>
        <taxon>Clostridia</taxon>
        <taxon>Lachnospirales</taxon>
        <taxon>Lachnospiraceae</taxon>
        <taxon>Blautia</taxon>
    </lineage>
</organism>
<dbReference type="EMBL" id="JBEPMJ010000002">
    <property type="protein sequence ID" value="MET3749130.1"/>
    <property type="molecule type" value="Genomic_DNA"/>
</dbReference>
<comment type="caution">
    <text evidence="1">The sequence shown here is derived from an EMBL/GenBank/DDBJ whole genome shotgun (WGS) entry which is preliminary data.</text>
</comment>
<sequence>MKYWRKRIVYMMAIMLSAGGIAGSMGSEIVLAEEKETVKGRYAEQKLSLPEENCKAVIDICFLEDGTMRIAYRDSEAKLKTADSKDQGKSWETPRDLWEEFGKSEKAEPMKVNLSKDGGIFSSWNCLEGENTFLAVYLSAEGTKKEFDLTQMPEGQGYVYKSQFSPSGNILLMGDKFLCEISREDGRLIRTYESGGYVTDFGIAGNQLLVFADDTIHYYNAKTGDPLPEETVFTEHLQMESGENTEEVVSSRVFTGMGEQGILYVSKKGIYVYNLGGSVVEQLLSEGYLTGISSKTELMDVETDADGNIYLAVSDRYSDNPTGMLLKYGYDKEQEAVPGTELDIYMLKRDTHMEQMISLFQKEYPDISVTVQEGMTGEDGVTATDAMKNLNTEIMSGEGPDVLLMDNLDAENYIERGMLEDISGIMEKAGILENIQKAYEEEDGSIYCMPVRFGIPILAGGSGEIDNAVNLEKIADMTEKYENQYSDSFFPAYQTRWPGVMLRFFGEISASEWMKKDRTLDAEKVKDFFQQVNRIYQAGQKAGNASLDSTYEYAEKMERIYDKNRREESSLNSYLVPCADGQALFSYGYLFSLEELFLLTTIEKQNSDISHRLLNGQAENCFSPEMIMGISVKAREKEAAELFVSFLFSEEQQKNNKEAGFPVRKSVYDSEEYWELGQEGNIEYGFSSAYNGESHDMITVVHSADDQIKEIQKLGKTLTMPSGGSRIIQDSVLEAGKRYLYGGTDLDKAVEQAVSQVKLYLAE</sequence>
<dbReference type="Gene3D" id="3.40.190.10">
    <property type="entry name" value="Periplasmic binding protein-like II"/>
    <property type="match status" value="1"/>
</dbReference>
<evidence type="ECO:0008006" key="3">
    <source>
        <dbReference type="Google" id="ProtNLM"/>
    </source>
</evidence>
<keyword evidence="2" id="KW-1185">Reference proteome</keyword>
<dbReference type="InterPro" id="IPR011044">
    <property type="entry name" value="Quino_amine_DH_bsu"/>
</dbReference>
<dbReference type="SUPFAM" id="SSF53850">
    <property type="entry name" value="Periplasmic binding protein-like II"/>
    <property type="match status" value="1"/>
</dbReference>
<evidence type="ECO:0000313" key="1">
    <source>
        <dbReference type="EMBL" id="MET3749130.1"/>
    </source>
</evidence>
<accession>A0ABV2LY54</accession>